<keyword evidence="6" id="KW-0808">Transferase</keyword>
<evidence type="ECO:0000256" key="2">
    <source>
        <dbReference type="ARBA" id="ARBA00023140"/>
    </source>
</evidence>
<dbReference type="Gene3D" id="3.90.1300.10">
    <property type="entry name" value="Amidase signature (AS) domain"/>
    <property type="match status" value="1"/>
</dbReference>
<dbReference type="Pfam" id="PF05648">
    <property type="entry name" value="PEX11"/>
    <property type="match status" value="1"/>
</dbReference>
<dbReference type="NCBIfam" id="NF005127">
    <property type="entry name" value="PRK06565.1"/>
    <property type="match status" value="1"/>
</dbReference>
<proteinExistence type="predicted"/>
<gene>
    <name evidence="6" type="ORF">DDE83_007158</name>
</gene>
<feature type="domain" description="Amidase" evidence="5">
    <location>
        <begin position="349"/>
        <end position="654"/>
    </location>
</feature>
<dbReference type="SUPFAM" id="SSF75304">
    <property type="entry name" value="Amidase signature (AS) enzymes"/>
    <property type="match status" value="1"/>
</dbReference>
<sequence length="1007" mass="109705">MSDEEKPQNGAPEASDTPDVTEVVDKIADAAPKADPRDIDRTDLLAGVKKVDQTILRLNKLLASPGGLSAFLSTFNYTLYILAYVQTKSPSISSFAARLLSLIRPACDDTKIPATALVNNGTVPPIAALAVLISKARTTLRLFGLFPLYAWVRSLASGPKAGTDIVLHRIAMLQASSYFTYQALENVSLLADSGVVSPRVISTLNRGDPTTARLYLYAYRCWLGGVSCDFLRLMREWQLEGRRRVTRKQMVAEGRAVAEYQDDEDSKFDKRWWTDFVIASAWLPMALHFSSGSGGLPGWNLGIMEVKQPDSEQEAGSTRKETSKFNIVEASIEDHREALNSGKITALDLVVGYLNRITKYDTCKGLNAFTVFNENVLQDAAASDARRAEGLDPRPLEGIPYTIKDSYKVAGMTVTDGSPALKGLMSSEDSAIAKKLRDAGAILIGKTNMPPMAAGGMQRGLYGRAESPYNSKYLTGAFSSGSSNGAATSIASSMAAFGMGSETVSSGRSPASNNALVCYTPSKGLLSCRGLWPLYITCDVPTPYARSVGDMLDILSVIATPDEDTTGDFIREQTHVEIPKPAEVDYTTLRKTDALKEKRIGVPKMYIGQEDSDPNAKPTHVSPEVIALWESTAKELEGLGAEIVYVDFPLVTNYENDSVSGEANNVDGQPENWNLLERGTLIAQVWDTFLVQNKDPNIKCLADIEDPAMLFPKPPDYKPDTFLETRNWIDYAGLPKLVQEGSIQDTPGMEQALKALEAQRKRDLEDWMDTNKLDVIVFPAQGDVGLADLESDLESTTHSLQNGVKYSNGNRAIRHLGVPTVSVPMGIMSDKKMPVNLTFAGKAYEDTKLLEYAYAFEQATKKRIRPPLTPALPSDNIAPASRSTPGDPIISAVTAETKAPLNSYNQVSIAVNGTFHTAAPQTTVKVFVDGKEMYSQTLDAEKWDASVILRPVRPEVLGWDLKPLAKRDLVVIVIVTRKSGEGEDGEKVKKEARVLWVPVDKAGEGSA</sequence>
<dbReference type="STRING" id="183478.A0A364MWX2"/>
<dbReference type="GO" id="GO:0016559">
    <property type="term" value="P:peroxisome fission"/>
    <property type="evidence" value="ECO:0007669"/>
    <property type="project" value="InterPro"/>
</dbReference>
<evidence type="ECO:0000313" key="7">
    <source>
        <dbReference type="Proteomes" id="UP000249619"/>
    </source>
</evidence>
<evidence type="ECO:0000259" key="5">
    <source>
        <dbReference type="Pfam" id="PF01425"/>
    </source>
</evidence>
<dbReference type="InterPro" id="IPR023631">
    <property type="entry name" value="Amidase_dom"/>
</dbReference>
<accession>A0A364MWX2</accession>
<dbReference type="InterPro" id="IPR036928">
    <property type="entry name" value="AS_sf"/>
</dbReference>
<feature type="region of interest" description="Disordered" evidence="4">
    <location>
        <begin position="1"/>
        <end position="35"/>
    </location>
</feature>
<organism evidence="6 7">
    <name type="scientific">Stemphylium lycopersici</name>
    <name type="common">Tomato gray leaf spot disease fungus</name>
    <name type="synonym">Thyrospora lycopersici</name>
    <dbReference type="NCBI Taxonomy" id="183478"/>
    <lineage>
        <taxon>Eukaryota</taxon>
        <taxon>Fungi</taxon>
        <taxon>Dikarya</taxon>
        <taxon>Ascomycota</taxon>
        <taxon>Pezizomycotina</taxon>
        <taxon>Dothideomycetes</taxon>
        <taxon>Pleosporomycetidae</taxon>
        <taxon>Pleosporales</taxon>
        <taxon>Pleosporineae</taxon>
        <taxon>Pleosporaceae</taxon>
        <taxon>Stemphylium</taxon>
    </lineage>
</organism>
<feature type="compositionally biased region" description="Basic and acidic residues" evidence="4">
    <location>
        <begin position="23"/>
        <end position="35"/>
    </location>
</feature>
<keyword evidence="1" id="KW-0472">Membrane</keyword>
<dbReference type="GO" id="GO:0016740">
    <property type="term" value="F:transferase activity"/>
    <property type="evidence" value="ECO:0007669"/>
    <property type="project" value="UniProtKB-KW"/>
</dbReference>
<dbReference type="Pfam" id="PF01425">
    <property type="entry name" value="Amidase"/>
    <property type="match status" value="1"/>
</dbReference>
<keyword evidence="7" id="KW-1185">Reference proteome</keyword>
<dbReference type="AlphaFoldDB" id="A0A364MWX2"/>
<dbReference type="InterPro" id="IPR008733">
    <property type="entry name" value="PEX11"/>
</dbReference>
<evidence type="ECO:0000256" key="4">
    <source>
        <dbReference type="SAM" id="MobiDB-lite"/>
    </source>
</evidence>
<dbReference type="PANTHER" id="PTHR42678">
    <property type="entry name" value="AMIDASE"/>
    <property type="match status" value="1"/>
</dbReference>
<reference evidence="7" key="1">
    <citation type="submission" date="2018-05" db="EMBL/GenBank/DDBJ databases">
        <title>Draft genome sequence of Stemphylium lycopersici strain CIDEFI 213.</title>
        <authorList>
            <person name="Medina R."/>
            <person name="Franco M.E.E."/>
            <person name="Lucentini C.G."/>
            <person name="Saparrat M.C.N."/>
            <person name="Balatti P.A."/>
        </authorList>
    </citation>
    <scope>NUCLEOTIDE SEQUENCE [LARGE SCALE GENOMIC DNA]</scope>
    <source>
        <strain evidence="7">CIDEFI 213</strain>
    </source>
</reference>
<feature type="region of interest" description="Disordered" evidence="4">
    <location>
        <begin position="866"/>
        <end position="885"/>
    </location>
</feature>
<comment type="subcellular location">
    <subcellularLocation>
        <location evidence="3">Peroxisome membrane</location>
    </subcellularLocation>
</comment>
<dbReference type="EMBL" id="QGDH01000123">
    <property type="protein sequence ID" value="RAR05936.1"/>
    <property type="molecule type" value="Genomic_DNA"/>
</dbReference>
<protein>
    <submittedName>
        <fullName evidence="6">Glutamyl-trna amidotransferase subunit a</fullName>
    </submittedName>
</protein>
<evidence type="ECO:0000256" key="1">
    <source>
        <dbReference type="ARBA" id="ARBA00023136"/>
    </source>
</evidence>
<name>A0A364MWX2_STELY</name>
<keyword evidence="2" id="KW-0576">Peroxisome</keyword>
<dbReference type="GO" id="GO:0005778">
    <property type="term" value="C:peroxisomal membrane"/>
    <property type="evidence" value="ECO:0007669"/>
    <property type="project" value="UniProtKB-SubCell"/>
</dbReference>
<comment type="caution">
    <text evidence="6">The sequence shown here is derived from an EMBL/GenBank/DDBJ whole genome shotgun (WGS) entry which is preliminary data.</text>
</comment>
<dbReference type="Proteomes" id="UP000249619">
    <property type="component" value="Unassembled WGS sequence"/>
</dbReference>
<dbReference type="PANTHER" id="PTHR42678:SF11">
    <property type="entry name" value="AMIDASE FAMILY PROTEIN"/>
    <property type="match status" value="1"/>
</dbReference>
<evidence type="ECO:0000256" key="3">
    <source>
        <dbReference type="ARBA" id="ARBA00046271"/>
    </source>
</evidence>
<evidence type="ECO:0000313" key="6">
    <source>
        <dbReference type="EMBL" id="RAR05936.1"/>
    </source>
</evidence>